<sequence length="84" mass="10143">MSMIKIKNLISNEKRVVKKCVFELIPTKKSSNELVLRYKHLLGYSKILQYVILLKNTYNYIKTILFHFRLFKHNKVKHYSVEKV</sequence>
<protein>
    <submittedName>
        <fullName evidence="1">Uncharacterized protein</fullName>
    </submittedName>
</protein>
<dbReference type="EMBL" id="REGN01003183">
    <property type="protein sequence ID" value="RNA24005.1"/>
    <property type="molecule type" value="Genomic_DNA"/>
</dbReference>
<reference evidence="1 2" key="1">
    <citation type="journal article" date="2018" name="Sci. Rep.">
        <title>Genomic signatures of local adaptation to the degree of environmental predictability in rotifers.</title>
        <authorList>
            <person name="Franch-Gras L."/>
            <person name="Hahn C."/>
            <person name="Garcia-Roger E.M."/>
            <person name="Carmona M.J."/>
            <person name="Serra M."/>
            <person name="Gomez A."/>
        </authorList>
    </citation>
    <scope>NUCLEOTIDE SEQUENCE [LARGE SCALE GENOMIC DNA]</scope>
    <source>
        <strain evidence="1">HYR1</strain>
    </source>
</reference>
<evidence type="ECO:0000313" key="1">
    <source>
        <dbReference type="EMBL" id="RNA24005.1"/>
    </source>
</evidence>
<name>A0A3M7RKZ8_BRAPC</name>
<dbReference type="AlphaFoldDB" id="A0A3M7RKZ8"/>
<accession>A0A3M7RKZ8</accession>
<dbReference type="Proteomes" id="UP000276133">
    <property type="component" value="Unassembled WGS sequence"/>
</dbReference>
<keyword evidence="2" id="KW-1185">Reference proteome</keyword>
<gene>
    <name evidence="1" type="ORF">BpHYR1_038655</name>
</gene>
<organism evidence="1 2">
    <name type="scientific">Brachionus plicatilis</name>
    <name type="common">Marine rotifer</name>
    <name type="synonym">Brachionus muelleri</name>
    <dbReference type="NCBI Taxonomy" id="10195"/>
    <lineage>
        <taxon>Eukaryota</taxon>
        <taxon>Metazoa</taxon>
        <taxon>Spiralia</taxon>
        <taxon>Gnathifera</taxon>
        <taxon>Rotifera</taxon>
        <taxon>Eurotatoria</taxon>
        <taxon>Monogononta</taxon>
        <taxon>Pseudotrocha</taxon>
        <taxon>Ploima</taxon>
        <taxon>Brachionidae</taxon>
        <taxon>Brachionus</taxon>
    </lineage>
</organism>
<proteinExistence type="predicted"/>
<comment type="caution">
    <text evidence="1">The sequence shown here is derived from an EMBL/GenBank/DDBJ whole genome shotgun (WGS) entry which is preliminary data.</text>
</comment>
<evidence type="ECO:0000313" key="2">
    <source>
        <dbReference type="Proteomes" id="UP000276133"/>
    </source>
</evidence>